<accession>A0A0B6Y655</accession>
<evidence type="ECO:0000313" key="1">
    <source>
        <dbReference type="EMBL" id="CEK51644.1"/>
    </source>
</evidence>
<organism evidence="1">
    <name type="scientific">Arion vulgaris</name>
    <dbReference type="NCBI Taxonomy" id="1028688"/>
    <lineage>
        <taxon>Eukaryota</taxon>
        <taxon>Metazoa</taxon>
        <taxon>Spiralia</taxon>
        <taxon>Lophotrochozoa</taxon>
        <taxon>Mollusca</taxon>
        <taxon>Gastropoda</taxon>
        <taxon>Heterobranchia</taxon>
        <taxon>Euthyneura</taxon>
        <taxon>Panpulmonata</taxon>
        <taxon>Eupulmonata</taxon>
        <taxon>Stylommatophora</taxon>
        <taxon>Helicina</taxon>
        <taxon>Arionoidea</taxon>
        <taxon>Arionidae</taxon>
        <taxon>Arion</taxon>
    </lineage>
</organism>
<proteinExistence type="predicted"/>
<reference evidence="1" key="1">
    <citation type="submission" date="2014-12" db="EMBL/GenBank/DDBJ databases">
        <title>Insight into the proteome of Arion vulgaris.</title>
        <authorList>
            <person name="Aradska J."/>
            <person name="Bulat T."/>
            <person name="Smidak R."/>
            <person name="Sarate P."/>
            <person name="Gangsoo J."/>
            <person name="Sialana F."/>
            <person name="Bilban M."/>
            <person name="Lubec G."/>
        </authorList>
    </citation>
    <scope>NUCLEOTIDE SEQUENCE</scope>
    <source>
        <tissue evidence="1">Skin</tissue>
    </source>
</reference>
<sequence>MSTQCYVSMEQSDYNVNPMLCYMYQEYENVHPTVSYMDTKNRIMSVQCCVSGQELR</sequence>
<name>A0A0B6Y655_9EUPU</name>
<dbReference type="EMBL" id="HACG01004779">
    <property type="protein sequence ID" value="CEK51644.1"/>
    <property type="molecule type" value="Transcribed_RNA"/>
</dbReference>
<gene>
    <name evidence="1" type="primary">ORF13974</name>
</gene>
<dbReference type="AlphaFoldDB" id="A0A0B6Y655"/>
<protein>
    <submittedName>
        <fullName evidence="1">Uncharacterized protein</fullName>
    </submittedName>
</protein>